<proteinExistence type="predicted"/>
<reference evidence="2" key="1">
    <citation type="submission" date="2020-10" db="EMBL/GenBank/DDBJ databases">
        <authorList>
            <person name="Gilroy R."/>
        </authorList>
    </citation>
    <scope>NUCLEOTIDE SEQUENCE</scope>
    <source>
        <strain evidence="2">G3-8215</strain>
    </source>
</reference>
<protein>
    <submittedName>
        <fullName evidence="2">Uncharacterized protein</fullName>
    </submittedName>
</protein>
<dbReference type="Proteomes" id="UP000725002">
    <property type="component" value="Unassembled WGS sequence"/>
</dbReference>
<feature type="transmembrane region" description="Helical" evidence="1">
    <location>
        <begin position="38"/>
        <end position="58"/>
    </location>
</feature>
<dbReference type="AlphaFoldDB" id="A0A940IIH4"/>
<keyword evidence="1" id="KW-0812">Transmembrane</keyword>
<reference evidence="2" key="2">
    <citation type="journal article" date="2021" name="PeerJ">
        <title>Extensive microbial diversity within the chicken gut microbiome revealed by metagenomics and culture.</title>
        <authorList>
            <person name="Gilroy R."/>
            <person name="Ravi A."/>
            <person name="Getino M."/>
            <person name="Pursley I."/>
            <person name="Horton D.L."/>
            <person name="Alikhan N.F."/>
            <person name="Baker D."/>
            <person name="Gharbi K."/>
            <person name="Hall N."/>
            <person name="Watson M."/>
            <person name="Adriaenssens E.M."/>
            <person name="Foster-Nyarko E."/>
            <person name="Jarju S."/>
            <person name="Secka A."/>
            <person name="Antonio M."/>
            <person name="Oren A."/>
            <person name="Chaudhuri R.R."/>
            <person name="La Ragione R."/>
            <person name="Hildebrand F."/>
            <person name="Pallen M.J."/>
        </authorList>
    </citation>
    <scope>NUCLEOTIDE SEQUENCE</scope>
    <source>
        <strain evidence="2">G3-8215</strain>
    </source>
</reference>
<accession>A0A940IIH4</accession>
<evidence type="ECO:0000256" key="1">
    <source>
        <dbReference type="SAM" id="Phobius"/>
    </source>
</evidence>
<keyword evidence="1" id="KW-0472">Membrane</keyword>
<evidence type="ECO:0000313" key="3">
    <source>
        <dbReference type="Proteomes" id="UP000725002"/>
    </source>
</evidence>
<dbReference type="EMBL" id="JADILV010000045">
    <property type="protein sequence ID" value="MBO8483791.1"/>
    <property type="molecule type" value="Genomic_DNA"/>
</dbReference>
<name>A0A940IIH4_9BACT</name>
<keyword evidence="1" id="KW-1133">Transmembrane helix</keyword>
<feature type="transmembrane region" description="Helical" evidence="1">
    <location>
        <begin position="14"/>
        <end position="32"/>
    </location>
</feature>
<comment type="caution">
    <text evidence="2">The sequence shown here is derived from an EMBL/GenBank/DDBJ whole genome shotgun (WGS) entry which is preliminary data.</text>
</comment>
<sequence>MENRFNRIHSVKDIVLSAVLFAAGIVCIVVPDSVPVNIVGYTLAFAGLILFFVMKTAFKDTETGETLKKTEKYFPASKSESVLKALSTDPDSIDMNEENKGNGLKVDTYYSTKTGHVFVQLFEYIPYKYEPCSPVYAYDISRAQKLIK</sequence>
<evidence type="ECO:0000313" key="2">
    <source>
        <dbReference type="EMBL" id="MBO8483791.1"/>
    </source>
</evidence>
<organism evidence="2 3">
    <name type="scientific">Candidatus Cryptobacteroides avicola</name>
    <dbReference type="NCBI Taxonomy" id="2840757"/>
    <lineage>
        <taxon>Bacteria</taxon>
        <taxon>Pseudomonadati</taxon>
        <taxon>Bacteroidota</taxon>
        <taxon>Bacteroidia</taxon>
        <taxon>Bacteroidales</taxon>
        <taxon>Candidatus Cryptobacteroides</taxon>
    </lineage>
</organism>
<gene>
    <name evidence="2" type="ORF">IAB75_06735</name>
</gene>